<accession>A0ABM8XZM4</accession>
<evidence type="ECO:0000313" key="2">
    <source>
        <dbReference type="EMBL" id="CAG9185847.1"/>
    </source>
</evidence>
<feature type="region of interest" description="Disordered" evidence="1">
    <location>
        <begin position="30"/>
        <end position="52"/>
    </location>
</feature>
<evidence type="ECO:0000313" key="3">
    <source>
        <dbReference type="Proteomes" id="UP000701702"/>
    </source>
</evidence>
<comment type="caution">
    <text evidence="2">The sequence shown here is derived from an EMBL/GenBank/DDBJ whole genome shotgun (WGS) entry which is preliminary data.</text>
</comment>
<feature type="compositionally biased region" description="Basic and acidic residues" evidence="1">
    <location>
        <begin position="36"/>
        <end position="52"/>
    </location>
</feature>
<proteinExistence type="predicted"/>
<organism evidence="2 3">
    <name type="scientific">Cupriavidus pinatubonensis</name>
    <dbReference type="NCBI Taxonomy" id="248026"/>
    <lineage>
        <taxon>Bacteria</taxon>
        <taxon>Pseudomonadati</taxon>
        <taxon>Pseudomonadota</taxon>
        <taxon>Betaproteobacteria</taxon>
        <taxon>Burkholderiales</taxon>
        <taxon>Burkholderiaceae</taxon>
        <taxon>Cupriavidus</taxon>
    </lineage>
</organism>
<name>A0ABM8XZM4_9BURK</name>
<protein>
    <submittedName>
        <fullName evidence="2">Uncharacterized protein</fullName>
    </submittedName>
</protein>
<evidence type="ECO:0000256" key="1">
    <source>
        <dbReference type="SAM" id="MobiDB-lite"/>
    </source>
</evidence>
<reference evidence="2 3" key="1">
    <citation type="submission" date="2021-08" db="EMBL/GenBank/DDBJ databases">
        <authorList>
            <person name="Peeters C."/>
        </authorList>
    </citation>
    <scope>NUCLEOTIDE SEQUENCE [LARGE SCALE GENOMIC DNA]</scope>
    <source>
        <strain evidence="2 3">LMG 23994</strain>
    </source>
</reference>
<keyword evidence="3" id="KW-1185">Reference proteome</keyword>
<sequence length="67" mass="7705">MALLYYSDWMPRVDERTTYRKGLSEVGDFFAGQPVKPDRGRGGGRNEVDEPDPRHWWKTAMAASFPT</sequence>
<dbReference type="EMBL" id="CAJZAF010000045">
    <property type="protein sequence ID" value="CAG9185847.1"/>
    <property type="molecule type" value="Genomic_DNA"/>
</dbReference>
<gene>
    <name evidence="2" type="ORF">LMG23994_05914</name>
</gene>
<dbReference type="Proteomes" id="UP000701702">
    <property type="component" value="Unassembled WGS sequence"/>
</dbReference>